<dbReference type="Proteomes" id="UP000664218">
    <property type="component" value="Unassembled WGS sequence"/>
</dbReference>
<dbReference type="Gene3D" id="2.30.30.40">
    <property type="entry name" value="SH3 Domains"/>
    <property type="match status" value="1"/>
</dbReference>
<dbReference type="SMART" id="SM00047">
    <property type="entry name" value="LYZ2"/>
    <property type="match status" value="1"/>
</dbReference>
<dbReference type="InterPro" id="IPR002901">
    <property type="entry name" value="MGlyc_endo_b_GlcNAc-like_dom"/>
</dbReference>
<proteinExistence type="predicted"/>
<evidence type="ECO:0000313" key="2">
    <source>
        <dbReference type="EMBL" id="MBO1266327.1"/>
    </source>
</evidence>
<protein>
    <submittedName>
        <fullName evidence="2">Glucosaminidase domain-containing protein</fullName>
    </submittedName>
</protein>
<gene>
    <name evidence="2" type="ORF">J3A84_14935</name>
</gene>
<name>A0A939H8K7_9CLOT</name>
<keyword evidence="3" id="KW-1185">Reference proteome</keyword>
<evidence type="ECO:0000313" key="3">
    <source>
        <dbReference type="Proteomes" id="UP000664218"/>
    </source>
</evidence>
<dbReference type="Gene3D" id="1.10.530.10">
    <property type="match status" value="1"/>
</dbReference>
<dbReference type="GO" id="GO:0004040">
    <property type="term" value="F:amidase activity"/>
    <property type="evidence" value="ECO:0007669"/>
    <property type="project" value="InterPro"/>
</dbReference>
<dbReference type="Pfam" id="PF08239">
    <property type="entry name" value="SH3_3"/>
    <property type="match status" value="1"/>
</dbReference>
<dbReference type="Pfam" id="PF01832">
    <property type="entry name" value="Glucosaminidase"/>
    <property type="match status" value="1"/>
</dbReference>
<reference evidence="2" key="1">
    <citation type="submission" date="2021-03" db="EMBL/GenBank/DDBJ databases">
        <title>Proteiniclasticum marinus sp. nov., isolated from tidal flat sediment.</title>
        <authorList>
            <person name="Namirimu T."/>
            <person name="Yang J.-A."/>
            <person name="Yang S.-H."/>
            <person name="Kim Y.-J."/>
            <person name="Kwon K.K."/>
        </authorList>
    </citation>
    <scope>NUCLEOTIDE SEQUENCE</scope>
    <source>
        <strain evidence="2">SCR006</strain>
    </source>
</reference>
<feature type="domain" description="SH3b" evidence="1">
    <location>
        <begin position="253"/>
        <end position="315"/>
    </location>
</feature>
<feature type="non-terminal residue" evidence="2">
    <location>
        <position position="1"/>
    </location>
</feature>
<dbReference type="PROSITE" id="PS51781">
    <property type="entry name" value="SH3B"/>
    <property type="match status" value="1"/>
</dbReference>
<sequence length="516" mass="58312">KPATLGEVSIEGVPVLDIEKEIRATAESETLTLYQFWVKDLSTNLWTMIQDYSEKNTAKWTPEKTGEYLYGVHVKDSLSQASFDAYQYNPITIRLPKPATFESLVLYGNDSISSIKRIEAKAISETTALYQFWVKDLSTNLWTMIQGYSEENSAIWIPKYKGSYLYGVHVRSKGSENEYDEYKYNHIEMFGEYVYNNSYYLIDFEAALNEQMKKNPQKIVNSVQVAATREEVEYQMNPNNFIPFVDTTNNLLKSRVQINTDSLNVRKGPSSTEQVIAVVGKNEMFDLLDKVDGWYKIKIGLNEGWISASYVILLGDKKNVPILDTGMYQFIVLSGTSGISEANLNSELVGKGVLQNQAESFIAASLKCNINELYLIAHSRLETGNGTSELSNGVLVTSVNGEPVEPRIVYNMYGIGAVDGDALKKGSETAYTNGWFSIESAIIGGADWISRQYINNKYYMQNTLYKMRWNPANPSGWHQYATDIEWATKQNKIMTSLVNAASKYNVTLSFDLPVYR</sequence>
<organism evidence="2 3">
    <name type="scientific">Proteiniclasticum aestuarii</name>
    <dbReference type="NCBI Taxonomy" id="2817862"/>
    <lineage>
        <taxon>Bacteria</taxon>
        <taxon>Bacillati</taxon>
        <taxon>Bacillota</taxon>
        <taxon>Clostridia</taxon>
        <taxon>Eubacteriales</taxon>
        <taxon>Clostridiaceae</taxon>
        <taxon>Proteiniclasticum</taxon>
    </lineage>
</organism>
<comment type="caution">
    <text evidence="2">The sequence shown here is derived from an EMBL/GenBank/DDBJ whole genome shotgun (WGS) entry which is preliminary data.</text>
</comment>
<accession>A0A939H8K7</accession>
<dbReference type="AlphaFoldDB" id="A0A939H8K7"/>
<dbReference type="RefSeq" id="WP_207600854.1">
    <property type="nucleotide sequence ID" value="NZ_JAFNJU010000018.1"/>
</dbReference>
<evidence type="ECO:0000259" key="1">
    <source>
        <dbReference type="PROSITE" id="PS51781"/>
    </source>
</evidence>
<dbReference type="InterPro" id="IPR003646">
    <property type="entry name" value="SH3-like_bac-type"/>
</dbReference>
<dbReference type="EMBL" id="JAFNJU010000018">
    <property type="protein sequence ID" value="MBO1266327.1"/>
    <property type="molecule type" value="Genomic_DNA"/>
</dbReference>